<reference evidence="10" key="1">
    <citation type="journal article" date="2019" name="Sci. Rep.">
        <title>Draft genome of Tanacetum cinerariifolium, the natural source of mosquito coil.</title>
        <authorList>
            <person name="Yamashiro T."/>
            <person name="Shiraishi A."/>
            <person name="Satake H."/>
            <person name="Nakayama K."/>
        </authorList>
    </citation>
    <scope>NUCLEOTIDE SEQUENCE</scope>
</reference>
<dbReference type="CDD" id="cd01647">
    <property type="entry name" value="RT_LTR"/>
    <property type="match status" value="1"/>
</dbReference>
<dbReference type="EMBL" id="BKCJ010002465">
    <property type="protein sequence ID" value="GEU48743.1"/>
    <property type="molecule type" value="Genomic_DNA"/>
</dbReference>
<gene>
    <name evidence="10" type="ORF">Tci_020721</name>
</gene>
<dbReference type="InterPro" id="IPR056924">
    <property type="entry name" value="SH3_Tf2-1"/>
</dbReference>
<evidence type="ECO:0000256" key="1">
    <source>
        <dbReference type="ARBA" id="ARBA00022670"/>
    </source>
</evidence>
<dbReference type="GO" id="GO:0004519">
    <property type="term" value="F:endonuclease activity"/>
    <property type="evidence" value="ECO:0007669"/>
    <property type="project" value="UniProtKB-KW"/>
</dbReference>
<dbReference type="FunFam" id="3.10.10.10:FF:000007">
    <property type="entry name" value="Retrovirus-related Pol polyprotein from transposon 17.6-like Protein"/>
    <property type="match status" value="1"/>
</dbReference>
<dbReference type="GO" id="GO:0006508">
    <property type="term" value="P:proteolysis"/>
    <property type="evidence" value="ECO:0007669"/>
    <property type="project" value="UniProtKB-KW"/>
</dbReference>
<evidence type="ECO:0000259" key="9">
    <source>
        <dbReference type="Pfam" id="PF24626"/>
    </source>
</evidence>
<keyword evidence="6" id="KW-0378">Hydrolase</keyword>
<dbReference type="AlphaFoldDB" id="A0A6L2KGZ1"/>
<protein>
    <submittedName>
        <fullName evidence="10">Reverse transcriptase domain-containing protein</fullName>
    </submittedName>
</protein>
<dbReference type="GO" id="GO:0003964">
    <property type="term" value="F:RNA-directed DNA polymerase activity"/>
    <property type="evidence" value="ECO:0007669"/>
    <property type="project" value="UniProtKB-KW"/>
</dbReference>
<organism evidence="10">
    <name type="scientific">Tanacetum cinerariifolium</name>
    <name type="common">Dalmatian daisy</name>
    <name type="synonym">Chrysanthemum cinerariifolium</name>
    <dbReference type="NCBI Taxonomy" id="118510"/>
    <lineage>
        <taxon>Eukaryota</taxon>
        <taxon>Viridiplantae</taxon>
        <taxon>Streptophyta</taxon>
        <taxon>Embryophyta</taxon>
        <taxon>Tracheophyta</taxon>
        <taxon>Spermatophyta</taxon>
        <taxon>Magnoliopsida</taxon>
        <taxon>eudicotyledons</taxon>
        <taxon>Gunneridae</taxon>
        <taxon>Pentapetalae</taxon>
        <taxon>asterids</taxon>
        <taxon>campanulids</taxon>
        <taxon>Asterales</taxon>
        <taxon>Asteraceae</taxon>
        <taxon>Asteroideae</taxon>
        <taxon>Anthemideae</taxon>
        <taxon>Anthemidinae</taxon>
        <taxon>Tanacetum</taxon>
    </lineage>
</organism>
<keyword evidence="5" id="KW-0255">Endonuclease</keyword>
<dbReference type="Gene3D" id="3.30.420.10">
    <property type="entry name" value="Ribonuclease H-like superfamily/Ribonuclease H"/>
    <property type="match status" value="1"/>
</dbReference>
<dbReference type="InterPro" id="IPR043502">
    <property type="entry name" value="DNA/RNA_pol_sf"/>
</dbReference>
<dbReference type="PANTHER" id="PTHR24559">
    <property type="entry name" value="TRANSPOSON TY3-I GAG-POL POLYPROTEIN"/>
    <property type="match status" value="1"/>
</dbReference>
<dbReference type="GO" id="GO:0008233">
    <property type="term" value="F:peptidase activity"/>
    <property type="evidence" value="ECO:0007669"/>
    <property type="project" value="UniProtKB-KW"/>
</dbReference>
<keyword evidence="1" id="KW-0645">Protease</keyword>
<evidence type="ECO:0000259" key="8">
    <source>
        <dbReference type="Pfam" id="PF00078"/>
    </source>
</evidence>
<dbReference type="GO" id="GO:0003676">
    <property type="term" value="F:nucleic acid binding"/>
    <property type="evidence" value="ECO:0007669"/>
    <property type="project" value="InterPro"/>
</dbReference>
<dbReference type="SUPFAM" id="SSF56672">
    <property type="entry name" value="DNA/RNA polymerases"/>
    <property type="match status" value="2"/>
</dbReference>
<sequence length="567" mass="65166">MPGAAPVARAPYRLAPSKMKELSEQLQELFDKGFIRPSSSLWGAPVLFVKKKDGSFWMCIDYREWNKLMVKIVILSQGLMICLINYKDPVDTKEHEEHFKEILELLKKEELYAKFSKCKFGFLSGDCSKNLETLLLPKSSQGYHTNWVVVDRLAKSAIFSPMREIDSMEKLERMYLKEVVARHGIPVLIICDRDPRFASNFYKSQKALGTSLDMRVVSFGKQGKLNPRYVGPFKVLEKVGSVAYKLELPQELSRVHNTFHVLNLKKCYSDEPLAMPLDGIYVLEKVGSVAYKLELPQELSRVHNTFHVLNLKKCYSDEPLAMPLDGIYVNEARGAKDTLRGVTLRTFDVIIGMDWLVKHDAVIVYGVKLVHIPYGNKMLTVISDKGVAPVARASYRLAPSEMRELSVQLQELLEKDLFIRVHHRGEHQIDDLFDQLQGSSMYSKIDLRSGYHKLRIKEEDIPITAFRTRYGHFEFQVMPFGLTNAHAVFMDLMNQIKAIRNWAAPTTPMEVRLTQKDRKYEWGKEEEEAFQTLKQELCVGLYNVLILYMLILFSFGADAAEDFKDIL</sequence>
<keyword evidence="3" id="KW-0548">Nucleotidyltransferase</keyword>
<evidence type="ECO:0000313" key="10">
    <source>
        <dbReference type="EMBL" id="GEU48743.1"/>
    </source>
</evidence>
<dbReference type="Pfam" id="PF00078">
    <property type="entry name" value="RVT_1"/>
    <property type="match status" value="1"/>
</dbReference>
<evidence type="ECO:0000256" key="7">
    <source>
        <dbReference type="ARBA" id="ARBA00022918"/>
    </source>
</evidence>
<comment type="caution">
    <text evidence="10">The sequence shown here is derived from an EMBL/GenBank/DDBJ whole genome shotgun (WGS) entry which is preliminary data.</text>
</comment>
<dbReference type="InterPro" id="IPR053134">
    <property type="entry name" value="RNA-dir_DNA_polymerase"/>
</dbReference>
<evidence type="ECO:0000256" key="5">
    <source>
        <dbReference type="ARBA" id="ARBA00022759"/>
    </source>
</evidence>
<keyword evidence="7 10" id="KW-0695">RNA-directed DNA polymerase</keyword>
<evidence type="ECO:0000256" key="2">
    <source>
        <dbReference type="ARBA" id="ARBA00022679"/>
    </source>
</evidence>
<dbReference type="Pfam" id="PF24626">
    <property type="entry name" value="SH3_Tf2-1"/>
    <property type="match status" value="2"/>
</dbReference>
<dbReference type="Gene3D" id="3.10.10.10">
    <property type="entry name" value="HIV Type 1 Reverse Transcriptase, subunit A, domain 1"/>
    <property type="match status" value="2"/>
</dbReference>
<dbReference type="InterPro" id="IPR000477">
    <property type="entry name" value="RT_dom"/>
</dbReference>
<dbReference type="InterPro" id="IPR012337">
    <property type="entry name" value="RNaseH-like_sf"/>
</dbReference>
<evidence type="ECO:0000256" key="3">
    <source>
        <dbReference type="ARBA" id="ARBA00022695"/>
    </source>
</evidence>
<feature type="domain" description="Reverse transcriptase" evidence="8">
    <location>
        <begin position="395"/>
        <end position="496"/>
    </location>
</feature>
<dbReference type="PANTHER" id="PTHR24559:SF427">
    <property type="entry name" value="RNA-DIRECTED DNA POLYMERASE"/>
    <property type="match status" value="1"/>
</dbReference>
<feature type="domain" description="Tf2-1-like SH3-like" evidence="9">
    <location>
        <begin position="217"/>
        <end position="267"/>
    </location>
</feature>
<proteinExistence type="predicted"/>
<dbReference type="InterPro" id="IPR043128">
    <property type="entry name" value="Rev_trsase/Diguanyl_cyclase"/>
</dbReference>
<evidence type="ECO:0000256" key="6">
    <source>
        <dbReference type="ARBA" id="ARBA00022801"/>
    </source>
</evidence>
<name>A0A6L2KGZ1_TANCI</name>
<feature type="domain" description="Tf2-1-like SH3-like" evidence="9">
    <location>
        <begin position="282"/>
        <end position="314"/>
    </location>
</feature>
<dbReference type="SUPFAM" id="SSF53098">
    <property type="entry name" value="Ribonuclease H-like"/>
    <property type="match status" value="1"/>
</dbReference>
<dbReference type="InterPro" id="IPR036397">
    <property type="entry name" value="RNaseH_sf"/>
</dbReference>
<keyword evidence="4" id="KW-0540">Nuclease</keyword>
<keyword evidence="2" id="KW-0808">Transferase</keyword>
<evidence type="ECO:0000256" key="4">
    <source>
        <dbReference type="ARBA" id="ARBA00022722"/>
    </source>
</evidence>
<dbReference type="Gene3D" id="3.30.70.270">
    <property type="match status" value="1"/>
</dbReference>
<accession>A0A6L2KGZ1</accession>